<comment type="caution">
    <text evidence="3">The sequence shown here is derived from an EMBL/GenBank/DDBJ whole genome shotgun (WGS) entry which is preliminary data.</text>
</comment>
<evidence type="ECO:0000259" key="2">
    <source>
        <dbReference type="Pfam" id="PF08448"/>
    </source>
</evidence>
<dbReference type="InterPro" id="IPR013656">
    <property type="entry name" value="PAS_4"/>
</dbReference>
<dbReference type="Proteomes" id="UP001501243">
    <property type="component" value="Unassembled WGS sequence"/>
</dbReference>
<dbReference type="SUPFAM" id="SSF55785">
    <property type="entry name" value="PYP-like sensor domain (PAS domain)"/>
    <property type="match status" value="1"/>
</dbReference>
<organism evidence="3 4">
    <name type="scientific">Hymenobacter ginsengisoli</name>
    <dbReference type="NCBI Taxonomy" id="1051626"/>
    <lineage>
        <taxon>Bacteria</taxon>
        <taxon>Pseudomonadati</taxon>
        <taxon>Bacteroidota</taxon>
        <taxon>Cytophagia</taxon>
        <taxon>Cytophagales</taxon>
        <taxon>Hymenobacteraceae</taxon>
        <taxon>Hymenobacter</taxon>
    </lineage>
</organism>
<keyword evidence="4" id="KW-1185">Reference proteome</keyword>
<reference evidence="4" key="1">
    <citation type="journal article" date="2019" name="Int. J. Syst. Evol. Microbiol.">
        <title>The Global Catalogue of Microorganisms (GCM) 10K type strain sequencing project: providing services to taxonomists for standard genome sequencing and annotation.</title>
        <authorList>
            <consortium name="The Broad Institute Genomics Platform"/>
            <consortium name="The Broad Institute Genome Sequencing Center for Infectious Disease"/>
            <person name="Wu L."/>
            <person name="Ma J."/>
        </authorList>
    </citation>
    <scope>NUCLEOTIDE SEQUENCE [LARGE SCALE GENOMIC DNA]</scope>
    <source>
        <strain evidence="4">JCM 17841</strain>
    </source>
</reference>
<evidence type="ECO:0000256" key="1">
    <source>
        <dbReference type="SAM" id="MobiDB-lite"/>
    </source>
</evidence>
<name>A0ABP8QQU9_9BACT</name>
<dbReference type="Pfam" id="PF08448">
    <property type="entry name" value="PAS_4"/>
    <property type="match status" value="1"/>
</dbReference>
<protein>
    <recommendedName>
        <fullName evidence="2">PAS fold-4 domain-containing protein</fullName>
    </recommendedName>
</protein>
<dbReference type="RefSeq" id="WP_208132634.1">
    <property type="nucleotide sequence ID" value="NZ_BAABGQ010000011.1"/>
</dbReference>
<feature type="compositionally biased region" description="Low complexity" evidence="1">
    <location>
        <begin position="295"/>
        <end position="310"/>
    </location>
</feature>
<gene>
    <name evidence="3" type="ORF">GCM10023172_37540</name>
</gene>
<accession>A0ABP8QQU9</accession>
<proteinExistence type="predicted"/>
<dbReference type="InterPro" id="IPR035965">
    <property type="entry name" value="PAS-like_dom_sf"/>
</dbReference>
<dbReference type="EMBL" id="BAABGQ010000011">
    <property type="protein sequence ID" value="GAA4507246.1"/>
    <property type="molecule type" value="Genomic_DNA"/>
</dbReference>
<evidence type="ECO:0000313" key="4">
    <source>
        <dbReference type="Proteomes" id="UP001501243"/>
    </source>
</evidence>
<feature type="region of interest" description="Disordered" evidence="1">
    <location>
        <begin position="284"/>
        <end position="310"/>
    </location>
</feature>
<sequence length="310" mass="33357">MPISLAPSPAELSIPAGLLDASETGIMHLQPLYAEGDPARLVDFTFLRLNPAAQRLLSLPEFPTGSLRTLRPGDTAAFQFFRFTYLADAVDAHHLSTLPGWRAQAQRQGSQLVVSLTPTGRPAGQDAARRAATDGALARAQQANQQLAQECATLRQVLAQTPAAICLLRGPEYRFDYVNPAFAQLFGGRPLEGLPAADVLPEALNQGLLALLDRVYSTGETLLEAEVPLASPHPGAKESLQYFSFTYQAHLEDGHADRLSVFAYNTTALARARQQVRALREALEAATRSARHTGPEPAAARPAQAGRHAL</sequence>
<evidence type="ECO:0000313" key="3">
    <source>
        <dbReference type="EMBL" id="GAA4507246.1"/>
    </source>
</evidence>
<feature type="domain" description="PAS fold-4" evidence="2">
    <location>
        <begin position="159"/>
        <end position="270"/>
    </location>
</feature>
<dbReference type="Gene3D" id="3.30.450.20">
    <property type="entry name" value="PAS domain"/>
    <property type="match status" value="1"/>
</dbReference>